<reference evidence="1 2" key="1">
    <citation type="submission" date="2017-12" db="EMBL/GenBank/DDBJ databases">
        <title>Genome Sequence of a Multidrug-Resistant Candida haemulonii Isolate from a Patient with Chronic Leg Ulcers in Israel.</title>
        <authorList>
            <person name="Chow N.A."/>
            <person name="Gade L."/>
            <person name="Batra D."/>
            <person name="Rowe L.A."/>
            <person name="Ben-Ami R."/>
            <person name="Loparev V.N."/>
            <person name="Litvintseva A.P."/>
        </authorList>
    </citation>
    <scope>NUCLEOTIDE SEQUENCE [LARGE SCALE GENOMIC DNA]</scope>
    <source>
        <strain evidence="1 2">B11899</strain>
    </source>
</reference>
<name>A0A2V1B0H2_9ASCO</name>
<proteinExistence type="predicted"/>
<accession>A0A2V1B0H2</accession>
<sequence length="532" mass="60219">MKNFKSTRCVKLNLRQNSSVGFDPVSWLARTDRNPSTQKGLGQFIQDYDRLPGPYKKQLLSQKLHPSYYANLKLHNLASSGSNISIFTHIIDHLSGRKEGTLSSHLIEEYIWRLLAEENLNAAVSLIHAVLEVDRISYCVSNQTWSIVASKACELGHYGAASLVYHEVIDPITAYSDSQYNGLVNPNIPFLLYPDILARLAIIFMRNGNYTAVVGIQQYFKRFYSYFWHRTIYRNIAIAKVEAFACAGKFSDALSDFVSLAWQHRGHNVLVKGKILEHNLKYAVAQNSKERHDRIKASDDPLNDSSIEYNKYTLPGKKFNAIFDGVINIADTPYFNKLIHRNVSRVVADRSSSTEKLASFVASNHHALIKPVMAALYKDGLVFEAWAVLTQTQAAFPRLHDKIFLRGGEVFLMTFRAAKAKFESSRLTNPEVRQLGDILLACRNLCSKVSDNGWPRECRVACLQALLACPSTSRDALRQFLFEWNAEHQSFNKSSTSTLHYALNKSDYEKLVAFNVGDDLLSHVSPTFYIDL</sequence>
<evidence type="ECO:0000313" key="1">
    <source>
        <dbReference type="EMBL" id="PVH23648.1"/>
    </source>
</evidence>
<keyword evidence="2" id="KW-1185">Reference proteome</keyword>
<gene>
    <name evidence="1" type="ORF">CXQ85_003938</name>
</gene>
<dbReference type="Proteomes" id="UP000244309">
    <property type="component" value="Unassembled WGS sequence"/>
</dbReference>
<protein>
    <submittedName>
        <fullName evidence="1">Uncharacterized protein</fullName>
    </submittedName>
</protein>
<organism evidence="1 2">
    <name type="scientific">Candidozyma haemuli</name>
    <dbReference type="NCBI Taxonomy" id="45357"/>
    <lineage>
        <taxon>Eukaryota</taxon>
        <taxon>Fungi</taxon>
        <taxon>Dikarya</taxon>
        <taxon>Ascomycota</taxon>
        <taxon>Saccharomycotina</taxon>
        <taxon>Pichiomycetes</taxon>
        <taxon>Metschnikowiaceae</taxon>
        <taxon>Candidozyma</taxon>
    </lineage>
</organism>
<dbReference type="OrthoDB" id="4093324at2759"/>
<dbReference type="VEuPathDB" id="FungiDB:CXQ85_003938"/>
<dbReference type="EMBL" id="PKFO01000011">
    <property type="protein sequence ID" value="PVH23648.1"/>
    <property type="molecule type" value="Genomic_DNA"/>
</dbReference>
<dbReference type="GeneID" id="37009268"/>
<comment type="caution">
    <text evidence="1">The sequence shown here is derived from an EMBL/GenBank/DDBJ whole genome shotgun (WGS) entry which is preliminary data.</text>
</comment>
<dbReference type="RefSeq" id="XP_025344588.1">
    <property type="nucleotide sequence ID" value="XM_025487572.1"/>
</dbReference>
<dbReference type="AlphaFoldDB" id="A0A2V1B0H2"/>
<evidence type="ECO:0000313" key="2">
    <source>
        <dbReference type="Proteomes" id="UP000244309"/>
    </source>
</evidence>